<dbReference type="InterPro" id="IPR009075">
    <property type="entry name" value="AcylCo_DH/oxidase_C"/>
</dbReference>
<dbReference type="Pfam" id="PF02771">
    <property type="entry name" value="Acyl-CoA_dh_N"/>
    <property type="match status" value="1"/>
</dbReference>
<dbReference type="Pfam" id="PF02770">
    <property type="entry name" value="Acyl-CoA_dh_M"/>
    <property type="match status" value="1"/>
</dbReference>
<dbReference type="RefSeq" id="WP_148355010.1">
    <property type="nucleotide sequence ID" value="NZ_JBHSBF010000002.1"/>
</dbReference>
<evidence type="ECO:0000259" key="8">
    <source>
        <dbReference type="Pfam" id="PF02771"/>
    </source>
</evidence>
<evidence type="ECO:0000256" key="4">
    <source>
        <dbReference type="ARBA" id="ARBA00022827"/>
    </source>
</evidence>
<dbReference type="InterPro" id="IPR046373">
    <property type="entry name" value="Acyl-CoA_Oxase/DH_mid-dom_sf"/>
</dbReference>
<evidence type="ECO:0000259" key="7">
    <source>
        <dbReference type="Pfam" id="PF02770"/>
    </source>
</evidence>
<feature type="domain" description="Acyl-CoA oxidase/dehydrogenase middle" evidence="7">
    <location>
        <begin position="121"/>
        <end position="217"/>
    </location>
</feature>
<evidence type="ECO:0000259" key="6">
    <source>
        <dbReference type="Pfam" id="PF00441"/>
    </source>
</evidence>
<dbReference type="Gene3D" id="1.10.540.10">
    <property type="entry name" value="Acyl-CoA dehydrogenase/oxidase, N-terminal domain"/>
    <property type="match status" value="1"/>
</dbReference>
<dbReference type="Proteomes" id="UP000322634">
    <property type="component" value="Unassembled WGS sequence"/>
</dbReference>
<evidence type="ECO:0000256" key="2">
    <source>
        <dbReference type="ARBA" id="ARBA00009347"/>
    </source>
</evidence>
<dbReference type="InterPro" id="IPR009100">
    <property type="entry name" value="AcylCoA_DH/oxidase_NM_dom_sf"/>
</dbReference>
<dbReference type="OrthoDB" id="5241155at2"/>
<dbReference type="InterPro" id="IPR006091">
    <property type="entry name" value="Acyl-CoA_Oxase/DH_mid-dom"/>
</dbReference>
<organism evidence="9 10">
    <name type="scientific">Actinomadura syzygii</name>
    <dbReference type="NCBI Taxonomy" id="1427538"/>
    <lineage>
        <taxon>Bacteria</taxon>
        <taxon>Bacillati</taxon>
        <taxon>Actinomycetota</taxon>
        <taxon>Actinomycetes</taxon>
        <taxon>Streptosporangiales</taxon>
        <taxon>Thermomonosporaceae</taxon>
        <taxon>Actinomadura</taxon>
    </lineage>
</organism>
<comment type="caution">
    <text evidence="9">The sequence shown here is derived from an EMBL/GenBank/DDBJ whole genome shotgun (WGS) entry which is preliminary data.</text>
</comment>
<dbReference type="InterPro" id="IPR036250">
    <property type="entry name" value="AcylCo_DH-like_C"/>
</dbReference>
<keyword evidence="10" id="KW-1185">Reference proteome</keyword>
<dbReference type="InterPro" id="IPR013786">
    <property type="entry name" value="AcylCoA_DH/ox_N"/>
</dbReference>
<keyword evidence="3 5" id="KW-0285">Flavoprotein</keyword>
<dbReference type="Pfam" id="PF00441">
    <property type="entry name" value="Acyl-CoA_dh_1"/>
    <property type="match status" value="1"/>
</dbReference>
<reference evidence="9 10" key="1">
    <citation type="submission" date="2019-08" db="EMBL/GenBank/DDBJ databases">
        <title>Actinomadura sp. nov. CYP1-5 isolated from mountain soil.</title>
        <authorList>
            <person name="Songsumanus A."/>
            <person name="Kuncharoen N."/>
            <person name="Kudo T."/>
            <person name="Yuki M."/>
            <person name="Igarashi Y."/>
            <person name="Tanasupawat S."/>
        </authorList>
    </citation>
    <scope>NUCLEOTIDE SEQUENCE [LARGE SCALE GENOMIC DNA]</scope>
    <source>
        <strain evidence="9 10">GKU157</strain>
    </source>
</reference>
<accession>A0A5D0TSB0</accession>
<dbReference type="GO" id="GO:0003995">
    <property type="term" value="F:acyl-CoA dehydrogenase activity"/>
    <property type="evidence" value="ECO:0007669"/>
    <property type="project" value="TreeGrafter"/>
</dbReference>
<comment type="similarity">
    <text evidence="2 5">Belongs to the acyl-CoA dehydrogenase family.</text>
</comment>
<evidence type="ECO:0000256" key="5">
    <source>
        <dbReference type="RuleBase" id="RU362125"/>
    </source>
</evidence>
<evidence type="ECO:0000313" key="9">
    <source>
        <dbReference type="EMBL" id="TYC08654.1"/>
    </source>
</evidence>
<dbReference type="InterPro" id="IPR037069">
    <property type="entry name" value="AcylCoA_DH/ox_N_sf"/>
</dbReference>
<gene>
    <name evidence="9" type="ORF">FXF65_37850</name>
</gene>
<evidence type="ECO:0000313" key="10">
    <source>
        <dbReference type="Proteomes" id="UP000322634"/>
    </source>
</evidence>
<feature type="domain" description="Acyl-CoA dehydrogenase/oxidase N-terminal" evidence="8">
    <location>
        <begin position="4"/>
        <end position="115"/>
    </location>
</feature>
<dbReference type="PANTHER" id="PTHR43884">
    <property type="entry name" value="ACYL-COA DEHYDROGENASE"/>
    <property type="match status" value="1"/>
</dbReference>
<dbReference type="Gene3D" id="1.20.140.10">
    <property type="entry name" value="Butyryl-CoA Dehydrogenase, subunit A, domain 3"/>
    <property type="match status" value="1"/>
</dbReference>
<evidence type="ECO:0000256" key="1">
    <source>
        <dbReference type="ARBA" id="ARBA00001974"/>
    </source>
</evidence>
<evidence type="ECO:0000256" key="3">
    <source>
        <dbReference type="ARBA" id="ARBA00022630"/>
    </source>
</evidence>
<dbReference type="SUPFAM" id="SSF47203">
    <property type="entry name" value="Acyl-CoA dehydrogenase C-terminal domain-like"/>
    <property type="match status" value="1"/>
</dbReference>
<dbReference type="AlphaFoldDB" id="A0A5D0TSB0"/>
<dbReference type="Gene3D" id="2.40.110.10">
    <property type="entry name" value="Butyryl-CoA Dehydrogenase, subunit A, domain 2"/>
    <property type="match status" value="1"/>
</dbReference>
<dbReference type="EMBL" id="VSFF01000016">
    <property type="protein sequence ID" value="TYC08654.1"/>
    <property type="molecule type" value="Genomic_DNA"/>
</dbReference>
<dbReference type="SUPFAM" id="SSF56645">
    <property type="entry name" value="Acyl-CoA dehydrogenase NM domain-like"/>
    <property type="match status" value="1"/>
</dbReference>
<keyword evidence="5" id="KW-0560">Oxidoreductase</keyword>
<name>A0A5D0TSB0_9ACTN</name>
<dbReference type="GO" id="GO:0050660">
    <property type="term" value="F:flavin adenine dinucleotide binding"/>
    <property type="evidence" value="ECO:0007669"/>
    <property type="project" value="InterPro"/>
</dbReference>
<protein>
    <submittedName>
        <fullName evidence="9">Acyl-CoA dehydrogenase</fullName>
    </submittedName>
</protein>
<dbReference type="PANTHER" id="PTHR43884:SF12">
    <property type="entry name" value="ISOVALERYL-COA DEHYDROGENASE, MITOCHONDRIAL-RELATED"/>
    <property type="match status" value="1"/>
</dbReference>
<proteinExistence type="inferred from homology"/>
<sequence>MFETDDHRDLRRQARDFAHAEIAPHAARLDAHPGRVETEIVKAMARPGWLTAAVPAARGGAGLGHVAKLVLLEEISQASPAMGAALQASQLGAEMFLHYGSDELLAEWMPQFSLGERLATIAVTETESGGHVLGMRATGHRDGDRWILNGRKTFIGNSHLADVFGVVVRTAPDSGRSSRSLSAFAVETKRAGVRLAPYAPARGLHGFSFGDVIFEDVAVPAAHMIGAEGEGMHVAYAASILAGRLCLAGLGIGIQHALKHDTITYTTHCHRYGGALSDLPVIQQRIGWITARLMRSRTAAYTAAHLLDHGQGRDIDLIHAKLEASEAALDSAGDAMRAHGAARMRTDRRVGQLAQDAWCVEAAAGTSDIQLLKLAQDATGNGHLPYSVRLADRVALPPPPAPPSKTAREHAA</sequence>
<comment type="cofactor">
    <cofactor evidence="1 5">
        <name>FAD</name>
        <dbReference type="ChEBI" id="CHEBI:57692"/>
    </cofactor>
</comment>
<keyword evidence="4 5" id="KW-0274">FAD</keyword>
<feature type="domain" description="Acyl-CoA dehydrogenase/oxidase C-terminal" evidence="6">
    <location>
        <begin position="229"/>
        <end position="376"/>
    </location>
</feature>